<protein>
    <submittedName>
        <fullName evidence="3">PucR family transcriptional regulator</fullName>
    </submittedName>
</protein>
<dbReference type="SMART" id="SM00989">
    <property type="entry name" value="V4R"/>
    <property type="match status" value="1"/>
</dbReference>
<dbReference type="EMBL" id="CP031092">
    <property type="protein sequence ID" value="AXF57218.1"/>
    <property type="molecule type" value="Genomic_DNA"/>
</dbReference>
<gene>
    <name evidence="3" type="ORF">DT065_15225</name>
</gene>
<dbReference type="KEGG" id="rue:DT065_15225"/>
<dbReference type="Proteomes" id="UP000252100">
    <property type="component" value="Chromosome"/>
</dbReference>
<keyword evidence="4" id="KW-1185">Reference proteome</keyword>
<reference evidence="3 4" key="1">
    <citation type="journal article" date="2018" name="J. Microbiol.">
        <title>Salicibibacter kimchii gen. nov., sp. nov., a moderately halophilic and alkalitolerant bacterium in the family Bacillaceae, isolated from kimchi.</title>
        <authorList>
            <person name="Jang J.Y."/>
            <person name="Oh Y.J."/>
            <person name="Lim S.K."/>
            <person name="Park H.K."/>
            <person name="Lee C."/>
            <person name="Kim J.Y."/>
            <person name="Lee M.A."/>
            <person name="Choi H.J."/>
        </authorList>
    </citation>
    <scope>NUCLEOTIDE SEQUENCE [LARGE SCALE GENOMIC DNA]</scope>
    <source>
        <strain evidence="3 4">NKC1-1</strain>
    </source>
</reference>
<dbReference type="PANTHER" id="PTHR33744:SF1">
    <property type="entry name" value="DNA-BINDING TRANSCRIPTIONAL ACTIVATOR ADER"/>
    <property type="match status" value="1"/>
</dbReference>
<evidence type="ECO:0000313" key="4">
    <source>
        <dbReference type="Proteomes" id="UP000252100"/>
    </source>
</evidence>
<dbReference type="RefSeq" id="WP_114374832.1">
    <property type="nucleotide sequence ID" value="NZ_CP031092.1"/>
</dbReference>
<dbReference type="Pfam" id="PF02830">
    <property type="entry name" value="V4R"/>
    <property type="match status" value="1"/>
</dbReference>
<dbReference type="InterPro" id="IPR004096">
    <property type="entry name" value="V4R"/>
</dbReference>
<dbReference type="Gene3D" id="1.10.10.2840">
    <property type="entry name" value="PucR C-terminal helix-turn-helix domain"/>
    <property type="match status" value="1"/>
</dbReference>
<name>A0A345C1Y7_9BACI</name>
<evidence type="ECO:0000259" key="2">
    <source>
        <dbReference type="SMART" id="SM00989"/>
    </source>
</evidence>
<dbReference type="PANTHER" id="PTHR33744">
    <property type="entry name" value="CARBOHYDRATE DIACID REGULATOR"/>
    <property type="match status" value="1"/>
</dbReference>
<dbReference type="InterPro" id="IPR010523">
    <property type="entry name" value="XylR_N"/>
</dbReference>
<dbReference type="InterPro" id="IPR042070">
    <property type="entry name" value="PucR_C-HTH_sf"/>
</dbReference>
<dbReference type="InterPro" id="IPR024096">
    <property type="entry name" value="NO_sig/Golgi_transp_ligand-bd"/>
</dbReference>
<organism evidence="3 4">
    <name type="scientific">Salicibibacter kimchii</name>
    <dbReference type="NCBI Taxonomy" id="2099786"/>
    <lineage>
        <taxon>Bacteria</taxon>
        <taxon>Bacillati</taxon>
        <taxon>Bacillota</taxon>
        <taxon>Bacilli</taxon>
        <taxon>Bacillales</taxon>
        <taxon>Bacillaceae</taxon>
        <taxon>Salicibibacter</taxon>
    </lineage>
</organism>
<feature type="domain" description="4-vinyl reductase 4VR" evidence="2">
    <location>
        <begin position="120"/>
        <end position="181"/>
    </location>
</feature>
<dbReference type="Gene3D" id="3.30.1380.20">
    <property type="entry name" value="Trafficking protein particle complex subunit 3"/>
    <property type="match status" value="1"/>
</dbReference>
<dbReference type="InterPro" id="IPR051448">
    <property type="entry name" value="CdaR-like_regulators"/>
</dbReference>
<dbReference type="AlphaFoldDB" id="A0A345C1Y7"/>
<dbReference type="Pfam" id="PF17853">
    <property type="entry name" value="GGDEF_2"/>
    <property type="match status" value="1"/>
</dbReference>
<dbReference type="Pfam" id="PF13556">
    <property type="entry name" value="HTH_30"/>
    <property type="match status" value="1"/>
</dbReference>
<evidence type="ECO:0000313" key="3">
    <source>
        <dbReference type="EMBL" id="AXF57218.1"/>
    </source>
</evidence>
<dbReference type="InterPro" id="IPR041522">
    <property type="entry name" value="CdaR_GGDEF"/>
</dbReference>
<dbReference type="OrthoDB" id="154713at2"/>
<dbReference type="InterPro" id="IPR025736">
    <property type="entry name" value="PucR_C-HTH_dom"/>
</dbReference>
<dbReference type="Pfam" id="PF06505">
    <property type="entry name" value="XylR_N"/>
    <property type="match status" value="1"/>
</dbReference>
<sequence>MLNELNLSENMNIKDNGTIYVNEDRSILVSASAFGTLRRDLIRNIGRDRIKGFLNRYGWELGKEDAERISTDEFNSIEDAIYHGTMLHTMKGHVNVKPIALDVNTKNEKSPVYSIYMEGLWEDSYEAVDQLQFGISTSSTCYTLTGYASGYLTKLCNQTVVVKEVTCQAEGQDKCKFIAKSLDLWNEEYKEEFKFYQATPIVKELETTNEKLLQERNNLETIMTIHQKLMEEILRGSHLQAIASTVYETTNNPGIITDNQHNVLAHAGLEQMEINAVNEELKAYLNEKQTASHHICETIKIELTDHKRLISPIFLYKEIRGYASFIYQSHQSIDSKTDQMILERISMVSSFFLLLEKTKFDNDRRIEGHFLNEILRSADQNEEDILRRGRLMQLDLQPYKLVTLKYQLSQEDTKKDLSLHEEMLNQTASYFKNRKEKVLIGSRGNNIIFLIPQKDMNEDETKNNFQAYLSFLSDAYPNILFYGGISKTSENITKAKESYNESLIALRMAASGNRIESFDSIGIIGPLLNQNNQNEVKRISCNILGPLVDEVDGKKIDLLKTLYSFLLNGGNFEQTSVDIALSISGLRYRLAKIEELLDRDLKDPFYNYQLLLALQSLILVGELDLHGF</sequence>
<proteinExistence type="inferred from homology"/>
<comment type="similarity">
    <text evidence="1">Belongs to the CdaR family.</text>
</comment>
<dbReference type="SUPFAM" id="SSF111126">
    <property type="entry name" value="Ligand-binding domain in the NO signalling and Golgi transport"/>
    <property type="match status" value="1"/>
</dbReference>
<accession>A0A345C1Y7</accession>
<evidence type="ECO:0000256" key="1">
    <source>
        <dbReference type="ARBA" id="ARBA00006754"/>
    </source>
</evidence>